<comment type="caution">
    <text evidence="2">The sequence shown here is derived from an EMBL/GenBank/DDBJ whole genome shotgun (WGS) entry which is preliminary data.</text>
</comment>
<organism evidence="2 3">
    <name type="scientific">Gossypium stocksii</name>
    <dbReference type="NCBI Taxonomy" id="47602"/>
    <lineage>
        <taxon>Eukaryota</taxon>
        <taxon>Viridiplantae</taxon>
        <taxon>Streptophyta</taxon>
        <taxon>Embryophyta</taxon>
        <taxon>Tracheophyta</taxon>
        <taxon>Spermatophyta</taxon>
        <taxon>Magnoliopsida</taxon>
        <taxon>eudicotyledons</taxon>
        <taxon>Gunneridae</taxon>
        <taxon>Pentapetalae</taxon>
        <taxon>rosids</taxon>
        <taxon>malvids</taxon>
        <taxon>Malvales</taxon>
        <taxon>Malvaceae</taxon>
        <taxon>Malvoideae</taxon>
        <taxon>Gossypium</taxon>
    </lineage>
</organism>
<reference evidence="2 3" key="1">
    <citation type="journal article" date="2021" name="Plant Biotechnol. J.">
        <title>Multi-omics assisted identification of the key and species-specific regulatory components of drought-tolerant mechanisms in Gossypium stocksii.</title>
        <authorList>
            <person name="Yu D."/>
            <person name="Ke L."/>
            <person name="Zhang D."/>
            <person name="Wu Y."/>
            <person name="Sun Y."/>
            <person name="Mei J."/>
            <person name="Sun J."/>
            <person name="Sun Y."/>
        </authorList>
    </citation>
    <scope>NUCLEOTIDE SEQUENCE [LARGE SCALE GENOMIC DNA]</scope>
    <source>
        <strain evidence="3">cv. E1</strain>
        <tissue evidence="2">Leaf</tissue>
    </source>
</reference>
<sequence length="166" mass="19111">MELEPCESDNDASDSAPDLDVQFRAFKPLPNMMNFNLSVEVGMRYSNKDAFLVALKWHSIKNSLSYYVTKSCFKKFETKCAIKDERCKWKIMASIRKKTMPWMVKKDPGPHTCVATGASKDHLRLDSNMIVDIILPMVKANLGIEISMLIVDMYSQYQYSPTYYKV</sequence>
<dbReference type="OrthoDB" id="1660026at2759"/>
<feature type="domain" description="Transposase MuDR plant" evidence="1">
    <location>
        <begin position="38"/>
        <end position="100"/>
    </location>
</feature>
<evidence type="ECO:0000259" key="1">
    <source>
        <dbReference type="Pfam" id="PF03108"/>
    </source>
</evidence>
<evidence type="ECO:0000313" key="3">
    <source>
        <dbReference type="Proteomes" id="UP000828251"/>
    </source>
</evidence>
<keyword evidence="3" id="KW-1185">Reference proteome</keyword>
<gene>
    <name evidence="2" type="ORF">J1N35_018948</name>
</gene>
<name>A0A9D4A7N7_9ROSI</name>
<dbReference type="AlphaFoldDB" id="A0A9D4A7N7"/>
<accession>A0A9D4A7N7</accession>
<dbReference type="Proteomes" id="UP000828251">
    <property type="component" value="Unassembled WGS sequence"/>
</dbReference>
<proteinExistence type="predicted"/>
<evidence type="ECO:0000313" key="2">
    <source>
        <dbReference type="EMBL" id="KAH1091691.1"/>
    </source>
</evidence>
<dbReference type="InterPro" id="IPR004332">
    <property type="entry name" value="Transposase_MuDR"/>
</dbReference>
<dbReference type="Pfam" id="PF03108">
    <property type="entry name" value="DBD_Tnp_Mut"/>
    <property type="match status" value="1"/>
</dbReference>
<dbReference type="EMBL" id="JAIQCV010000006">
    <property type="protein sequence ID" value="KAH1091691.1"/>
    <property type="molecule type" value="Genomic_DNA"/>
</dbReference>
<protein>
    <recommendedName>
        <fullName evidence="1">Transposase MuDR plant domain-containing protein</fullName>
    </recommendedName>
</protein>